<protein>
    <submittedName>
        <fullName evidence="4">Serine/threonine-protein phosphatase</fullName>
    </submittedName>
</protein>
<dbReference type="Gene3D" id="3.60.40.10">
    <property type="entry name" value="PPM-type phosphatase domain"/>
    <property type="match status" value="1"/>
</dbReference>
<evidence type="ECO:0000256" key="1">
    <source>
        <dbReference type="SAM" id="MobiDB-lite"/>
    </source>
</evidence>
<evidence type="ECO:0000313" key="4">
    <source>
        <dbReference type="EMBL" id="THV33928.1"/>
    </source>
</evidence>
<comment type="caution">
    <text evidence="4">The sequence shown here is derived from an EMBL/GenBank/DDBJ whole genome shotgun (WGS) entry which is preliminary data.</text>
</comment>
<dbReference type="OrthoDB" id="9801841at2"/>
<feature type="region of interest" description="Disordered" evidence="1">
    <location>
        <begin position="426"/>
        <end position="463"/>
    </location>
</feature>
<keyword evidence="2" id="KW-0812">Transmembrane</keyword>
<sequence length="463" mass="49423">MGRTWGALESPDLRRFHWESRFGSGVHLSNCGPDLRDGGRFMSLYLEYAAISDRGVVRQGNQDSVYAGAHFIAVADGMGGMAAGDLASAIVINTVARLDTPPPAESVADELADAVAEANRAIRRLVAEDPQKEGMGTTLTALWFDGEWFNMVHIGDSRAYRMRDGGFEQITVDDTYVQMLVDEGRITAEEAERHPQRSLLLRALGAAEVEPAFQTLKGVPGDRLLLCSDGLSGPVSDADIAATLQNAATPAEAAESLVGQAIEAGAPDNVTVLVADVVETEPTDLHPIIAGAAADARLAESDTAVLRAVKRENENEAESVAAEDEPEKPKKRRGARVWRTVLASVIVLSLLAGGGLWWVREQYFIGVTGEGDIAVYRGLPVEVAGYQAAWVEVRSERSAEDAVDEVRSDLDEGIVVEDLAAAESELEELTDSSSGNEHLVPLCSSGDSVTDPVPAASQDCRES</sequence>
<dbReference type="PROSITE" id="PS51746">
    <property type="entry name" value="PPM_2"/>
    <property type="match status" value="1"/>
</dbReference>
<proteinExistence type="predicted"/>
<evidence type="ECO:0000313" key="5">
    <source>
        <dbReference type="Proteomes" id="UP000308760"/>
    </source>
</evidence>
<keyword evidence="2" id="KW-0472">Membrane</keyword>
<dbReference type="SMART" id="SM00331">
    <property type="entry name" value="PP2C_SIG"/>
    <property type="match status" value="1"/>
</dbReference>
<accession>A0A4S8PRR6</accession>
<feature type="transmembrane region" description="Helical" evidence="2">
    <location>
        <begin position="337"/>
        <end position="359"/>
    </location>
</feature>
<dbReference type="EMBL" id="STGY01000081">
    <property type="protein sequence ID" value="THV33928.1"/>
    <property type="molecule type" value="Genomic_DNA"/>
</dbReference>
<dbReference type="SMART" id="SM00332">
    <property type="entry name" value="PP2Cc"/>
    <property type="match status" value="1"/>
</dbReference>
<name>A0A4S8PRR6_9ACTN</name>
<feature type="domain" description="PPM-type phosphatase" evidence="3">
    <location>
        <begin position="47"/>
        <end position="277"/>
    </location>
</feature>
<gene>
    <name evidence="4" type="ORF">FAB82_24435</name>
</gene>
<dbReference type="PANTHER" id="PTHR47992">
    <property type="entry name" value="PROTEIN PHOSPHATASE"/>
    <property type="match status" value="1"/>
</dbReference>
<dbReference type="Proteomes" id="UP000308760">
    <property type="component" value="Unassembled WGS sequence"/>
</dbReference>
<dbReference type="CDD" id="cd00143">
    <property type="entry name" value="PP2Cc"/>
    <property type="match status" value="1"/>
</dbReference>
<dbReference type="GO" id="GO:0004722">
    <property type="term" value="F:protein serine/threonine phosphatase activity"/>
    <property type="evidence" value="ECO:0007669"/>
    <property type="project" value="InterPro"/>
</dbReference>
<feature type="compositionally biased region" description="Acidic residues" evidence="1">
    <location>
        <begin position="315"/>
        <end position="326"/>
    </location>
</feature>
<dbReference type="SUPFAM" id="SSF81606">
    <property type="entry name" value="PP2C-like"/>
    <property type="match status" value="1"/>
</dbReference>
<dbReference type="InterPro" id="IPR015655">
    <property type="entry name" value="PP2C"/>
</dbReference>
<keyword evidence="5" id="KW-1185">Reference proteome</keyword>
<dbReference type="InterPro" id="IPR036457">
    <property type="entry name" value="PPM-type-like_dom_sf"/>
</dbReference>
<evidence type="ECO:0000256" key="2">
    <source>
        <dbReference type="SAM" id="Phobius"/>
    </source>
</evidence>
<feature type="region of interest" description="Disordered" evidence="1">
    <location>
        <begin position="312"/>
        <end position="332"/>
    </location>
</feature>
<dbReference type="Pfam" id="PF13672">
    <property type="entry name" value="PP2C_2"/>
    <property type="match status" value="1"/>
</dbReference>
<dbReference type="InterPro" id="IPR001932">
    <property type="entry name" value="PPM-type_phosphatase-like_dom"/>
</dbReference>
<evidence type="ECO:0000259" key="3">
    <source>
        <dbReference type="PROSITE" id="PS51746"/>
    </source>
</evidence>
<dbReference type="AlphaFoldDB" id="A0A4S8PRR6"/>
<reference evidence="5" key="1">
    <citation type="submission" date="2019-04" db="EMBL/GenBank/DDBJ databases">
        <title>Nocardioides xinjiangensis sp. nov.</title>
        <authorList>
            <person name="Liu S."/>
        </authorList>
    </citation>
    <scope>NUCLEOTIDE SEQUENCE [LARGE SCALE GENOMIC DNA]</scope>
    <source>
        <strain evidence="5">18</strain>
    </source>
</reference>
<reference evidence="4 5" key="2">
    <citation type="submission" date="2019-05" db="EMBL/GenBank/DDBJ databases">
        <title>Glycomyces buryatensis sp. nov.</title>
        <authorList>
            <person name="Nikitina E."/>
        </authorList>
    </citation>
    <scope>NUCLEOTIDE SEQUENCE [LARGE SCALE GENOMIC DNA]</scope>
    <source>
        <strain evidence="4 5">18</strain>
    </source>
</reference>
<keyword evidence="2" id="KW-1133">Transmembrane helix</keyword>
<organism evidence="4 5">
    <name type="scientific">Glycomyces buryatensis</name>
    <dbReference type="NCBI Taxonomy" id="2570927"/>
    <lineage>
        <taxon>Bacteria</taxon>
        <taxon>Bacillati</taxon>
        <taxon>Actinomycetota</taxon>
        <taxon>Actinomycetes</taxon>
        <taxon>Glycomycetales</taxon>
        <taxon>Glycomycetaceae</taxon>
        <taxon>Glycomyces</taxon>
    </lineage>
</organism>